<organism evidence="3 4">
    <name type="scientific">Cyanidium caldarium</name>
    <name type="common">Red alga</name>
    <dbReference type="NCBI Taxonomy" id="2771"/>
    <lineage>
        <taxon>Eukaryota</taxon>
        <taxon>Rhodophyta</taxon>
        <taxon>Bangiophyceae</taxon>
        <taxon>Cyanidiales</taxon>
        <taxon>Cyanidiaceae</taxon>
        <taxon>Cyanidium</taxon>
    </lineage>
</organism>
<evidence type="ECO:0000256" key="1">
    <source>
        <dbReference type="SAM" id="MobiDB-lite"/>
    </source>
</evidence>
<dbReference type="EMBL" id="JANCYW010000016">
    <property type="protein sequence ID" value="KAK4538095.1"/>
    <property type="molecule type" value="Genomic_DNA"/>
</dbReference>
<comment type="caution">
    <text evidence="3">The sequence shown here is derived from an EMBL/GenBank/DDBJ whole genome shotgun (WGS) entry which is preliminary data.</text>
</comment>
<keyword evidence="4" id="KW-1185">Reference proteome</keyword>
<name>A0AAV9J1A1_CYACA</name>
<dbReference type="PROSITE" id="PS50053">
    <property type="entry name" value="UBIQUITIN_2"/>
    <property type="match status" value="1"/>
</dbReference>
<evidence type="ECO:0000313" key="4">
    <source>
        <dbReference type="Proteomes" id="UP001301350"/>
    </source>
</evidence>
<dbReference type="InterPro" id="IPR039540">
    <property type="entry name" value="UBL3-like_ubiquitin_dom"/>
</dbReference>
<dbReference type="InterPro" id="IPR029071">
    <property type="entry name" value="Ubiquitin-like_domsf"/>
</dbReference>
<dbReference type="Gene3D" id="3.10.20.90">
    <property type="entry name" value="Phosphatidylinositol 3-kinase Catalytic Subunit, Chain A, domain 1"/>
    <property type="match status" value="1"/>
</dbReference>
<dbReference type="SUPFAM" id="SSF54236">
    <property type="entry name" value="Ubiquitin-like"/>
    <property type="match status" value="1"/>
</dbReference>
<reference evidence="3 4" key="1">
    <citation type="submission" date="2022-07" db="EMBL/GenBank/DDBJ databases">
        <title>Genome-wide signatures of adaptation to extreme environments.</title>
        <authorList>
            <person name="Cho C.H."/>
            <person name="Yoon H.S."/>
        </authorList>
    </citation>
    <scope>NUCLEOTIDE SEQUENCE [LARGE SCALE GENOMIC DNA]</scope>
    <source>
        <strain evidence="3 4">DBV 063 E5</strain>
    </source>
</reference>
<gene>
    <name evidence="3" type="ORF">CDCA_CDCA16G4120</name>
</gene>
<accession>A0AAV9J1A1</accession>
<dbReference type="Proteomes" id="UP001301350">
    <property type="component" value="Unassembled WGS sequence"/>
</dbReference>
<evidence type="ECO:0000313" key="3">
    <source>
        <dbReference type="EMBL" id="KAK4538095.1"/>
    </source>
</evidence>
<feature type="region of interest" description="Disordered" evidence="1">
    <location>
        <begin position="1"/>
        <end position="30"/>
    </location>
</feature>
<protein>
    <recommendedName>
        <fullName evidence="2">Ubiquitin-like domain-containing protein</fullName>
    </recommendedName>
</protein>
<feature type="domain" description="Ubiquitin-like" evidence="2">
    <location>
        <begin position="61"/>
        <end position="150"/>
    </location>
</feature>
<feature type="region of interest" description="Disordered" evidence="1">
    <location>
        <begin position="203"/>
        <end position="250"/>
    </location>
</feature>
<dbReference type="Pfam" id="PF13881">
    <property type="entry name" value="Rad60-SLD_2"/>
    <property type="match status" value="1"/>
</dbReference>
<feature type="compositionally biased region" description="Polar residues" evidence="1">
    <location>
        <begin position="218"/>
        <end position="231"/>
    </location>
</feature>
<proteinExistence type="predicted"/>
<feature type="compositionally biased region" description="Low complexity" evidence="1">
    <location>
        <begin position="232"/>
        <end position="241"/>
    </location>
</feature>
<evidence type="ECO:0000259" key="2">
    <source>
        <dbReference type="PROSITE" id="PS50053"/>
    </source>
</evidence>
<dbReference type="AlphaFoldDB" id="A0AAV9J1A1"/>
<feature type="compositionally biased region" description="Polar residues" evidence="1">
    <location>
        <begin position="18"/>
        <end position="30"/>
    </location>
</feature>
<dbReference type="CDD" id="cd17039">
    <property type="entry name" value="Ubl_ubiquitin_like"/>
    <property type="match status" value="1"/>
</dbReference>
<sequence length="250" mass="26338">MAEVADGPVRPLLAEATGETSPTTTDTLDGSTRAEWREDVVSADDLGSDRIGSEGEVDTCTLRFLTSTSRAFKVTFPAYASVKQVKHALVGLQPTELEEHQRELGEPSVRRSRDIRLLYLGNVLGDEDTLLECGFRADEVLTVHVVVRRGKASTAGDATGAADAKAKAAAVTEARQATANGRLHPSGRGIPCCAGVQRSEHDTGERVRCVRPPRGAASRTSRQSSGHSARGSTTAPAPTSTNPCGACAVM</sequence>
<dbReference type="InterPro" id="IPR000626">
    <property type="entry name" value="Ubiquitin-like_dom"/>
</dbReference>